<organism evidence="3 4">
    <name type="scientific">Parasediminibacterium paludis</name>
    <dbReference type="NCBI Taxonomy" id="908966"/>
    <lineage>
        <taxon>Bacteria</taxon>
        <taxon>Pseudomonadati</taxon>
        <taxon>Bacteroidota</taxon>
        <taxon>Chitinophagia</taxon>
        <taxon>Chitinophagales</taxon>
        <taxon>Chitinophagaceae</taxon>
        <taxon>Parasediminibacterium</taxon>
    </lineage>
</organism>
<gene>
    <name evidence="3" type="ORF">ACFOW1_09715</name>
</gene>
<keyword evidence="1" id="KW-0732">Signal</keyword>
<name>A0ABV8PVN3_9BACT</name>
<sequence>MTKFYLSVFAFFLLCCQVSGQQVVFNGNYATGVTFIGFGGSTNSVSIDNSTTYNGMASLKFVMPTTNYSGGALVASAPVDVSAYNAVTFWAKASQALTLDKAGFGNNTSDANYSVEFAGIPMTTTWQKFIIPIPDASKLTALSGLWHMADGANHGATMWFADIQYENITGGIIGTPTASIATETQNKAVGGTFKPNGIAITFPVNGSNEVLSALAPSYFTYSATPAGIVSFDATGIGTAIAAGTATVTAKLGSVNVSGVLTVNVLGQSAPTTLAPNPTLPSANVYSLFNSSQTYTDNTVDTWRTSWCNATLTDPYKIGNVSIKEYSNLVYSGTEFVAKEVDATTRKFFHVDVWTPDITTFAVKLVDFGPTGVYATGPVVQDLKNFTLTKGAWNSLEVNLDNLTALTTKGHIAQLLFVDLDNSGAGGGTVFFDNVYFSSVTTLPVNLAAFNVVKVGSTAQLSWKTLSEINNKGFAVERSADGITWNQLQFVNASTSGSNGASYSAIDNSPLNGVNYYRLKQVDNDGKFVYSSTASVNFGNNDAVGFAFYPNPVRAKITVALQTIQSSNASLSLVNVDGKTVKTIALTSQQSNSNIQISVSDIAKGNYFLVLKDGSTVKSSKVLVD</sequence>
<dbReference type="NCBIfam" id="TIGR04183">
    <property type="entry name" value="Por_Secre_tail"/>
    <property type="match status" value="1"/>
</dbReference>
<evidence type="ECO:0000256" key="1">
    <source>
        <dbReference type="SAM" id="SignalP"/>
    </source>
</evidence>
<dbReference type="RefSeq" id="WP_379013920.1">
    <property type="nucleotide sequence ID" value="NZ_JBHSDC010000018.1"/>
</dbReference>
<accession>A0ABV8PVN3</accession>
<dbReference type="InterPro" id="IPR008979">
    <property type="entry name" value="Galactose-bd-like_sf"/>
</dbReference>
<dbReference type="Gene3D" id="2.60.40.10">
    <property type="entry name" value="Immunoglobulins"/>
    <property type="match status" value="1"/>
</dbReference>
<evidence type="ECO:0000313" key="3">
    <source>
        <dbReference type="EMBL" id="MFC4232168.1"/>
    </source>
</evidence>
<dbReference type="InterPro" id="IPR013783">
    <property type="entry name" value="Ig-like_fold"/>
</dbReference>
<comment type="caution">
    <text evidence="3">The sequence shown here is derived from an EMBL/GenBank/DDBJ whole genome shotgun (WGS) entry which is preliminary data.</text>
</comment>
<evidence type="ECO:0000313" key="4">
    <source>
        <dbReference type="Proteomes" id="UP001595906"/>
    </source>
</evidence>
<keyword evidence="4" id="KW-1185">Reference proteome</keyword>
<protein>
    <submittedName>
        <fullName evidence="3">T9SS type A sorting domain-containing protein</fullName>
    </submittedName>
</protein>
<dbReference type="Pfam" id="PF18962">
    <property type="entry name" value="Por_Secre_tail"/>
    <property type="match status" value="1"/>
</dbReference>
<feature type="domain" description="Secretion system C-terminal sorting" evidence="2">
    <location>
        <begin position="548"/>
        <end position="623"/>
    </location>
</feature>
<feature type="chain" id="PRO_5046752491" evidence="1">
    <location>
        <begin position="21"/>
        <end position="624"/>
    </location>
</feature>
<proteinExistence type="predicted"/>
<dbReference type="SUPFAM" id="SSF49785">
    <property type="entry name" value="Galactose-binding domain-like"/>
    <property type="match status" value="1"/>
</dbReference>
<dbReference type="Gene3D" id="2.60.120.430">
    <property type="entry name" value="Galactose-binding lectin"/>
    <property type="match status" value="1"/>
</dbReference>
<dbReference type="Proteomes" id="UP001595906">
    <property type="component" value="Unassembled WGS sequence"/>
</dbReference>
<reference evidence="4" key="1">
    <citation type="journal article" date="2019" name="Int. J. Syst. Evol. Microbiol.">
        <title>The Global Catalogue of Microorganisms (GCM) 10K type strain sequencing project: providing services to taxonomists for standard genome sequencing and annotation.</title>
        <authorList>
            <consortium name="The Broad Institute Genomics Platform"/>
            <consortium name="The Broad Institute Genome Sequencing Center for Infectious Disease"/>
            <person name="Wu L."/>
            <person name="Ma J."/>
        </authorList>
    </citation>
    <scope>NUCLEOTIDE SEQUENCE [LARGE SCALE GENOMIC DNA]</scope>
    <source>
        <strain evidence="4">CECT 8010</strain>
    </source>
</reference>
<evidence type="ECO:0000259" key="2">
    <source>
        <dbReference type="Pfam" id="PF18962"/>
    </source>
</evidence>
<dbReference type="EMBL" id="JBHSDC010000018">
    <property type="protein sequence ID" value="MFC4232168.1"/>
    <property type="molecule type" value="Genomic_DNA"/>
</dbReference>
<feature type="signal peptide" evidence="1">
    <location>
        <begin position="1"/>
        <end position="20"/>
    </location>
</feature>
<dbReference type="InterPro" id="IPR026444">
    <property type="entry name" value="Secre_tail"/>
</dbReference>